<dbReference type="InterPro" id="IPR016032">
    <property type="entry name" value="Sig_transdc_resp-reg_C-effctor"/>
</dbReference>
<dbReference type="GO" id="GO:0003677">
    <property type="term" value="F:DNA binding"/>
    <property type="evidence" value="ECO:0007669"/>
    <property type="project" value="UniProtKB-KW"/>
</dbReference>
<evidence type="ECO:0000256" key="4">
    <source>
        <dbReference type="ARBA" id="ARBA00023163"/>
    </source>
</evidence>
<keyword evidence="2" id="KW-0805">Transcription regulation</keyword>
<dbReference type="SMART" id="SM00448">
    <property type="entry name" value="REC"/>
    <property type="match status" value="1"/>
</dbReference>
<evidence type="ECO:0000256" key="3">
    <source>
        <dbReference type="ARBA" id="ARBA00023125"/>
    </source>
</evidence>
<accession>A0A1Y1T7C2</accession>
<evidence type="ECO:0000256" key="2">
    <source>
        <dbReference type="ARBA" id="ARBA00023015"/>
    </source>
</evidence>
<dbReference type="InterPro" id="IPR000792">
    <property type="entry name" value="Tscrpt_reg_LuxR_C"/>
</dbReference>
<evidence type="ECO:0000259" key="6">
    <source>
        <dbReference type="PROSITE" id="PS50043"/>
    </source>
</evidence>
<dbReference type="PROSITE" id="PS50043">
    <property type="entry name" value="HTH_LUXR_2"/>
    <property type="match status" value="1"/>
</dbReference>
<sequence length="208" mass="24256">MSKSIIIVDDHVLFGQSLKGLVDSFDGYRIKAVYKNGKELQDNLRKMDLRPDLILLDVRMPVMDGLQTMQWLKQEFPKQKAMALTMEDDEEILLKMLSFGCRGYLLKDIDPDKFKKALDSVTDTGYYIDKEVMEELERKERAKEQFTDREIEFLKYVCTEMTYKEIAAEMNLSPKTIDGYRESLFVKLDIKSRVGLAVYAIKNNYCTI</sequence>
<dbReference type="EMBL" id="ARYN01000002">
    <property type="protein sequence ID" value="ORL46951.1"/>
    <property type="molecule type" value="Genomic_DNA"/>
</dbReference>
<feature type="modified residue" description="4-aspartylphosphate" evidence="5">
    <location>
        <position position="57"/>
    </location>
</feature>
<proteinExistence type="predicted"/>
<dbReference type="SMART" id="SM00421">
    <property type="entry name" value="HTH_LUXR"/>
    <property type="match status" value="1"/>
</dbReference>
<feature type="domain" description="HTH luxR-type" evidence="6">
    <location>
        <begin position="139"/>
        <end position="204"/>
    </location>
</feature>
<reference evidence="8 9" key="1">
    <citation type="submission" date="2013-04" db="EMBL/GenBank/DDBJ databases">
        <title>Zunongwangia sp. 22II14-10F7 Genome Sequencing.</title>
        <authorList>
            <person name="Lai Q."/>
            <person name="Shao Z."/>
        </authorList>
    </citation>
    <scope>NUCLEOTIDE SEQUENCE [LARGE SCALE GENOMIC DNA]</scope>
    <source>
        <strain evidence="8 9">22II14-10F7</strain>
    </source>
</reference>
<evidence type="ECO:0000259" key="7">
    <source>
        <dbReference type="PROSITE" id="PS50110"/>
    </source>
</evidence>
<dbReference type="InterPro" id="IPR058245">
    <property type="entry name" value="NreC/VraR/RcsB-like_REC"/>
</dbReference>
<dbReference type="AlphaFoldDB" id="A0A1Y1T7C2"/>
<dbReference type="InterPro" id="IPR039420">
    <property type="entry name" value="WalR-like"/>
</dbReference>
<dbReference type="Pfam" id="PF00196">
    <property type="entry name" value="GerE"/>
    <property type="match status" value="1"/>
</dbReference>
<dbReference type="InterPro" id="IPR011006">
    <property type="entry name" value="CheY-like_superfamily"/>
</dbReference>
<gene>
    <name evidence="8" type="ORF">IIF7_02996</name>
</gene>
<dbReference type="Proteomes" id="UP000192746">
    <property type="component" value="Unassembled WGS sequence"/>
</dbReference>
<keyword evidence="3" id="KW-0238">DNA-binding</keyword>
<dbReference type="RefSeq" id="WP_084840193.1">
    <property type="nucleotide sequence ID" value="NZ_ARYN01000002.1"/>
</dbReference>
<dbReference type="CDD" id="cd06170">
    <property type="entry name" value="LuxR_C_like"/>
    <property type="match status" value="1"/>
</dbReference>
<evidence type="ECO:0000256" key="1">
    <source>
        <dbReference type="ARBA" id="ARBA00022553"/>
    </source>
</evidence>
<dbReference type="OrthoDB" id="9797341at2"/>
<comment type="caution">
    <text evidence="8">The sequence shown here is derived from an EMBL/GenBank/DDBJ whole genome shotgun (WGS) entry which is preliminary data.</text>
</comment>
<evidence type="ECO:0000313" key="9">
    <source>
        <dbReference type="Proteomes" id="UP000192746"/>
    </source>
</evidence>
<dbReference type="GO" id="GO:0000160">
    <property type="term" value="P:phosphorelay signal transduction system"/>
    <property type="evidence" value="ECO:0007669"/>
    <property type="project" value="InterPro"/>
</dbReference>
<dbReference type="PROSITE" id="PS50110">
    <property type="entry name" value="RESPONSE_REGULATORY"/>
    <property type="match status" value="1"/>
</dbReference>
<dbReference type="PANTHER" id="PTHR43214:SF41">
    <property type="entry name" value="NITRATE_NITRITE RESPONSE REGULATOR PROTEIN NARP"/>
    <property type="match status" value="1"/>
</dbReference>
<keyword evidence="4" id="KW-0804">Transcription</keyword>
<protein>
    <submittedName>
        <fullName evidence="8">Two-component system response regulator</fullName>
    </submittedName>
</protein>
<dbReference type="PRINTS" id="PR00038">
    <property type="entry name" value="HTHLUXR"/>
</dbReference>
<feature type="domain" description="Response regulatory" evidence="7">
    <location>
        <begin position="4"/>
        <end position="122"/>
    </location>
</feature>
<dbReference type="GO" id="GO:0006355">
    <property type="term" value="P:regulation of DNA-templated transcription"/>
    <property type="evidence" value="ECO:0007669"/>
    <property type="project" value="InterPro"/>
</dbReference>
<dbReference type="PANTHER" id="PTHR43214">
    <property type="entry name" value="TWO-COMPONENT RESPONSE REGULATOR"/>
    <property type="match status" value="1"/>
</dbReference>
<dbReference type="SUPFAM" id="SSF52172">
    <property type="entry name" value="CheY-like"/>
    <property type="match status" value="1"/>
</dbReference>
<dbReference type="CDD" id="cd17535">
    <property type="entry name" value="REC_NarL-like"/>
    <property type="match status" value="1"/>
</dbReference>
<dbReference type="InterPro" id="IPR001789">
    <property type="entry name" value="Sig_transdc_resp-reg_receiver"/>
</dbReference>
<dbReference type="STRING" id="1185767.IIF7_02996"/>
<dbReference type="Pfam" id="PF00072">
    <property type="entry name" value="Response_reg"/>
    <property type="match status" value="1"/>
</dbReference>
<dbReference type="Gene3D" id="3.40.50.2300">
    <property type="match status" value="1"/>
</dbReference>
<organism evidence="8 9">
    <name type="scientific">Zunongwangia atlantica 22II14-10F7</name>
    <dbReference type="NCBI Taxonomy" id="1185767"/>
    <lineage>
        <taxon>Bacteria</taxon>
        <taxon>Pseudomonadati</taxon>
        <taxon>Bacteroidota</taxon>
        <taxon>Flavobacteriia</taxon>
        <taxon>Flavobacteriales</taxon>
        <taxon>Flavobacteriaceae</taxon>
        <taxon>Zunongwangia</taxon>
    </lineage>
</organism>
<name>A0A1Y1T7C2_9FLAO</name>
<keyword evidence="1 5" id="KW-0597">Phosphoprotein</keyword>
<dbReference type="SUPFAM" id="SSF46894">
    <property type="entry name" value="C-terminal effector domain of the bipartite response regulators"/>
    <property type="match status" value="1"/>
</dbReference>
<evidence type="ECO:0000256" key="5">
    <source>
        <dbReference type="PROSITE-ProRule" id="PRU00169"/>
    </source>
</evidence>
<evidence type="ECO:0000313" key="8">
    <source>
        <dbReference type="EMBL" id="ORL46951.1"/>
    </source>
</evidence>
<keyword evidence="9" id="KW-1185">Reference proteome</keyword>